<evidence type="ECO:0000256" key="6">
    <source>
        <dbReference type="ARBA" id="ARBA00023136"/>
    </source>
</evidence>
<name>A0ABS2H145_9LACO</name>
<evidence type="ECO:0000313" key="8">
    <source>
        <dbReference type="EMBL" id="MBM6940944.1"/>
    </source>
</evidence>
<sequence length="357" mass="39201">MNIGNAIVKTFTNQAIVSAITSTIFIIFLGFYLRKRGIFGPNFGKVLTKVVLSVAIAALSFNSFMQPISEKSMHQGIGILVWGFIIYILLIFLAPLLYSGQKRDRKEVMGILTTFGSTTFFGIPIVGAIYGAEGVLYSSIFNIGYRIFLYSYAYIKMSGLKMEKDNIKKMFLNPIVIATILGFILWIIQPMIPTVTVPLMKNGIAAGGMTNVAFYRIDQTAVWLWRPLNYLSSLASPLAWLAIGCTLGSISLKDAVTNKLSWYYSFNKVIIVPLFNLVVLLILNATHILPLNYVAIATVVIMMATPTATVAAAYAISYDREAVLTSNASLLSTVSAVIMMPIWIAILGILQSAGIFH</sequence>
<keyword evidence="6 7" id="KW-0472">Membrane</keyword>
<keyword evidence="3" id="KW-1003">Cell membrane</keyword>
<protein>
    <submittedName>
        <fullName evidence="8">AEC family transporter</fullName>
    </submittedName>
</protein>
<keyword evidence="4 7" id="KW-0812">Transmembrane</keyword>
<proteinExistence type="predicted"/>
<dbReference type="Proteomes" id="UP000785625">
    <property type="component" value="Unassembled WGS sequence"/>
</dbReference>
<feature type="transmembrane region" description="Helical" evidence="7">
    <location>
        <begin position="291"/>
        <end position="316"/>
    </location>
</feature>
<accession>A0ABS2H145</accession>
<feature type="transmembrane region" description="Helical" evidence="7">
    <location>
        <begin position="171"/>
        <end position="192"/>
    </location>
</feature>
<evidence type="ECO:0000256" key="4">
    <source>
        <dbReference type="ARBA" id="ARBA00022692"/>
    </source>
</evidence>
<feature type="transmembrane region" description="Helical" evidence="7">
    <location>
        <begin position="110"/>
        <end position="130"/>
    </location>
</feature>
<evidence type="ECO:0000256" key="1">
    <source>
        <dbReference type="ARBA" id="ARBA00004141"/>
    </source>
</evidence>
<feature type="transmembrane region" description="Helical" evidence="7">
    <location>
        <begin position="136"/>
        <end position="155"/>
    </location>
</feature>
<evidence type="ECO:0000256" key="2">
    <source>
        <dbReference type="ARBA" id="ARBA00022448"/>
    </source>
</evidence>
<comment type="caution">
    <text evidence="8">The sequence shown here is derived from an EMBL/GenBank/DDBJ whole genome shotgun (WGS) entry which is preliminary data.</text>
</comment>
<keyword evidence="9" id="KW-1185">Reference proteome</keyword>
<dbReference type="PANTHER" id="PTHR36838:SF1">
    <property type="entry name" value="SLR1864 PROTEIN"/>
    <property type="match status" value="1"/>
</dbReference>
<feature type="transmembrane region" description="Helical" evidence="7">
    <location>
        <begin position="46"/>
        <end position="65"/>
    </location>
</feature>
<dbReference type="PANTHER" id="PTHR36838">
    <property type="entry name" value="AUXIN EFFLUX CARRIER FAMILY PROTEIN"/>
    <property type="match status" value="1"/>
</dbReference>
<feature type="transmembrane region" description="Helical" evidence="7">
    <location>
        <begin position="15"/>
        <end position="34"/>
    </location>
</feature>
<dbReference type="Pfam" id="PF03547">
    <property type="entry name" value="Mem_trans"/>
    <property type="match status" value="1"/>
</dbReference>
<evidence type="ECO:0000256" key="3">
    <source>
        <dbReference type="ARBA" id="ARBA00022475"/>
    </source>
</evidence>
<organism evidence="8 9">
    <name type="scientific">Limosilactobacillus coleohominis</name>
    <dbReference type="NCBI Taxonomy" id="181675"/>
    <lineage>
        <taxon>Bacteria</taxon>
        <taxon>Bacillati</taxon>
        <taxon>Bacillota</taxon>
        <taxon>Bacilli</taxon>
        <taxon>Lactobacillales</taxon>
        <taxon>Lactobacillaceae</taxon>
        <taxon>Limosilactobacillus</taxon>
    </lineage>
</organism>
<feature type="transmembrane region" description="Helical" evidence="7">
    <location>
        <begin position="77"/>
        <end position="98"/>
    </location>
</feature>
<gene>
    <name evidence="8" type="ORF">H5975_05575</name>
</gene>
<evidence type="ECO:0000313" key="9">
    <source>
        <dbReference type="Proteomes" id="UP000785625"/>
    </source>
</evidence>
<feature type="transmembrane region" description="Helical" evidence="7">
    <location>
        <begin position="230"/>
        <end position="250"/>
    </location>
</feature>
<keyword evidence="5 7" id="KW-1133">Transmembrane helix</keyword>
<evidence type="ECO:0000256" key="7">
    <source>
        <dbReference type="SAM" id="Phobius"/>
    </source>
</evidence>
<dbReference type="RefSeq" id="WP_204785226.1">
    <property type="nucleotide sequence ID" value="NZ_JACJKU010000049.1"/>
</dbReference>
<feature type="transmembrane region" description="Helical" evidence="7">
    <location>
        <begin position="328"/>
        <end position="350"/>
    </location>
</feature>
<dbReference type="InterPro" id="IPR004776">
    <property type="entry name" value="Mem_transp_PIN-like"/>
</dbReference>
<reference evidence="8 9" key="1">
    <citation type="journal article" date="2021" name="Sci. Rep.">
        <title>The distribution of antibiotic resistance genes in chicken gut microbiota commensals.</title>
        <authorList>
            <person name="Juricova H."/>
            <person name="Matiasovicova J."/>
            <person name="Kubasova T."/>
            <person name="Cejkova D."/>
            <person name="Rychlik I."/>
        </authorList>
    </citation>
    <scope>NUCLEOTIDE SEQUENCE [LARGE SCALE GENOMIC DNA]</scope>
    <source>
        <strain evidence="8 9">An574</strain>
    </source>
</reference>
<feature type="transmembrane region" description="Helical" evidence="7">
    <location>
        <begin position="262"/>
        <end position="285"/>
    </location>
</feature>
<keyword evidence="2" id="KW-0813">Transport</keyword>
<comment type="subcellular location">
    <subcellularLocation>
        <location evidence="1">Membrane</location>
        <topology evidence="1">Multi-pass membrane protein</topology>
    </subcellularLocation>
</comment>
<evidence type="ECO:0000256" key="5">
    <source>
        <dbReference type="ARBA" id="ARBA00022989"/>
    </source>
</evidence>
<dbReference type="EMBL" id="JACJKU010000049">
    <property type="protein sequence ID" value="MBM6940944.1"/>
    <property type="molecule type" value="Genomic_DNA"/>
</dbReference>